<feature type="transmembrane region" description="Helical" evidence="1">
    <location>
        <begin position="61"/>
        <end position="80"/>
    </location>
</feature>
<protein>
    <recommendedName>
        <fullName evidence="4">Glycerophosphoryl diester phosphodiesterase family protein</fullName>
    </recommendedName>
</protein>
<name>A0A562KUL1_9GAMM</name>
<keyword evidence="1" id="KW-0812">Transmembrane</keyword>
<proteinExistence type="predicted"/>
<organism evidence="2 3">
    <name type="scientific">Luteimonas cucumeris</name>
    <dbReference type="NCBI Taxonomy" id="985012"/>
    <lineage>
        <taxon>Bacteria</taxon>
        <taxon>Pseudomonadati</taxon>
        <taxon>Pseudomonadota</taxon>
        <taxon>Gammaproteobacteria</taxon>
        <taxon>Lysobacterales</taxon>
        <taxon>Lysobacteraceae</taxon>
        <taxon>Luteimonas</taxon>
    </lineage>
</organism>
<evidence type="ECO:0000313" key="2">
    <source>
        <dbReference type="EMBL" id="TWH99108.1"/>
    </source>
</evidence>
<keyword evidence="1" id="KW-0472">Membrane</keyword>
<feature type="transmembrane region" description="Helical" evidence="1">
    <location>
        <begin position="256"/>
        <end position="280"/>
    </location>
</feature>
<feature type="transmembrane region" description="Helical" evidence="1">
    <location>
        <begin position="216"/>
        <end position="244"/>
    </location>
</feature>
<evidence type="ECO:0000313" key="3">
    <source>
        <dbReference type="Proteomes" id="UP000315167"/>
    </source>
</evidence>
<accession>A0A562KUL1</accession>
<sequence>MQMRAMGPGAGWRWLMQGVNLGRNNPKAIFGGVALLALVALVPSVIQVIAQYGLKLESQSLLMVIGFTTLLSIIVFPLLIGGMLRVIDAGEHGRPTHATAIFDAFRGGHGAGRLIGFGVLMSVIYIGVFLALVSLLGEGMLDWYLQVITASQAQQAGTPPAVPPIPKGFGRVMALGSLFGLFFGGVYAIGFGQIALTDRSVGGALADGFTGALKNLLPILVLAIIAFVALILLIIAFMLVALLLGAIGKLVHEALALVLLVPLYIGLLLAIYAVMFGVMYHLWRDVAGGDAAAGGDSNGVVAA</sequence>
<dbReference type="OrthoDB" id="5946179at2"/>
<comment type="caution">
    <text evidence="2">The sequence shown here is derived from an EMBL/GenBank/DDBJ whole genome shotgun (WGS) entry which is preliminary data.</text>
</comment>
<dbReference type="AlphaFoldDB" id="A0A562KUL1"/>
<feature type="transmembrane region" description="Helical" evidence="1">
    <location>
        <begin position="172"/>
        <end position="196"/>
    </location>
</feature>
<gene>
    <name evidence="2" type="ORF">IP90_03199</name>
</gene>
<evidence type="ECO:0008006" key="4">
    <source>
        <dbReference type="Google" id="ProtNLM"/>
    </source>
</evidence>
<feature type="transmembrane region" description="Helical" evidence="1">
    <location>
        <begin position="114"/>
        <end position="136"/>
    </location>
</feature>
<feature type="transmembrane region" description="Helical" evidence="1">
    <location>
        <begin position="28"/>
        <end position="49"/>
    </location>
</feature>
<reference evidence="2 3" key="1">
    <citation type="journal article" date="2015" name="Stand. Genomic Sci.">
        <title>Genomic Encyclopedia of Bacterial and Archaeal Type Strains, Phase III: the genomes of soil and plant-associated and newly described type strains.</title>
        <authorList>
            <person name="Whitman W.B."/>
            <person name="Woyke T."/>
            <person name="Klenk H.P."/>
            <person name="Zhou Y."/>
            <person name="Lilburn T.G."/>
            <person name="Beck B.J."/>
            <person name="De Vos P."/>
            <person name="Vandamme P."/>
            <person name="Eisen J.A."/>
            <person name="Garrity G."/>
            <person name="Hugenholtz P."/>
            <person name="Kyrpides N.C."/>
        </authorList>
    </citation>
    <scope>NUCLEOTIDE SEQUENCE [LARGE SCALE GENOMIC DNA]</scope>
    <source>
        <strain evidence="2 3">CGMCC 1.10821</strain>
    </source>
</reference>
<keyword evidence="1" id="KW-1133">Transmembrane helix</keyword>
<evidence type="ECO:0000256" key="1">
    <source>
        <dbReference type="SAM" id="Phobius"/>
    </source>
</evidence>
<dbReference type="RefSeq" id="WP_144900683.1">
    <property type="nucleotide sequence ID" value="NZ_VLKN01000013.1"/>
</dbReference>
<keyword evidence="3" id="KW-1185">Reference proteome</keyword>
<dbReference type="EMBL" id="VLKN01000013">
    <property type="protein sequence ID" value="TWH99108.1"/>
    <property type="molecule type" value="Genomic_DNA"/>
</dbReference>
<dbReference type="Proteomes" id="UP000315167">
    <property type="component" value="Unassembled WGS sequence"/>
</dbReference>